<keyword evidence="1" id="KW-0732">Signal</keyword>
<dbReference type="InterPro" id="IPR025737">
    <property type="entry name" value="FApF"/>
</dbReference>
<organism evidence="2">
    <name type="scientific">Pseudomonas sp. YH102</name>
    <dbReference type="NCBI Taxonomy" id="104926"/>
    <lineage>
        <taxon>Bacteria</taxon>
        <taxon>Pseudomonadati</taxon>
        <taxon>Pseudomonadota</taxon>
        <taxon>Gammaproteobacteria</taxon>
        <taxon>Pseudomonadales</taxon>
        <taxon>Pseudomonadaceae</taxon>
        <taxon>Pseudomonas</taxon>
    </lineage>
</organism>
<evidence type="ECO:0000256" key="1">
    <source>
        <dbReference type="SAM" id="SignalP"/>
    </source>
</evidence>
<evidence type="ECO:0008006" key="3">
    <source>
        <dbReference type="Google" id="ProtNLM"/>
    </source>
</evidence>
<feature type="signal peptide" evidence="1">
    <location>
        <begin position="1"/>
        <end position="32"/>
    </location>
</feature>
<dbReference type="EMBL" id="AF187880">
    <property type="protein sequence ID" value="AAF01450.1"/>
    <property type="molecule type" value="Genomic_DNA"/>
</dbReference>
<dbReference type="AlphaFoldDB" id="Q9RBT3"/>
<dbReference type="Pfam" id="PF13557">
    <property type="entry name" value="Phenol_MetA_deg"/>
    <property type="match status" value="1"/>
</dbReference>
<proteinExistence type="predicted"/>
<protein>
    <recommendedName>
        <fullName evidence="3">Transporter</fullName>
    </recommendedName>
</protein>
<accession>Q9RBT3</accession>
<name>Q9RBT3_9PSED</name>
<dbReference type="Gene3D" id="2.40.160.10">
    <property type="entry name" value="Porin"/>
    <property type="match status" value="1"/>
</dbReference>
<reference evidence="2" key="1">
    <citation type="submission" date="1999-09" db="EMBL/GenBank/DDBJ databases">
        <title>Analysis of genes for p-nitrobenzoate degradation from Pseudomonas sp. strain YH102.</title>
        <authorList>
            <person name="Newman L.M."/>
            <person name="Zylstra G.J."/>
        </authorList>
    </citation>
    <scope>NUCLEOTIDE SEQUENCE</scope>
    <source>
        <strain evidence="2">YH102</strain>
    </source>
</reference>
<evidence type="ECO:0000313" key="2">
    <source>
        <dbReference type="EMBL" id="AAF01450.1"/>
    </source>
</evidence>
<sequence>MSVYQYARSVSLRATFVVSTSALSLYGGCANAVDASPGAYIPIPSGSNLAMLYLGGGKADEFRPVHGKTISKGTELKTRTGLARLFHMFELAEHRVQLQFGLPFGSQDLKLNGTKIGHESGISDAYVAVTGWLIDDPALKRYFSMTGYMAIPTGSYKNNHSLNMGNNRYAHALSLGYAQSWGPWRLELNQDVTWYGDNEHYGPANRTLKQDPTYNFQPWLSYSFENKVTTSVGVARTWGGESSVEGTETGRRTDYLRARSGVGYWVRKNVQLYTELSRDIEVKGGYKFDYTGFVRVAVLF</sequence>
<feature type="chain" id="PRO_5004331402" description="Transporter" evidence="1">
    <location>
        <begin position="33"/>
        <end position="300"/>
    </location>
</feature>
<dbReference type="InterPro" id="IPR023614">
    <property type="entry name" value="Porin_dom_sf"/>
</dbReference>